<dbReference type="GO" id="GO:0000981">
    <property type="term" value="F:DNA-binding transcription factor activity, RNA polymerase II-specific"/>
    <property type="evidence" value="ECO:0007669"/>
    <property type="project" value="InterPro"/>
</dbReference>
<keyword evidence="4" id="KW-0238">DNA-binding</keyword>
<keyword evidence="3" id="KW-0805">Transcription regulation</keyword>
<dbReference type="PANTHER" id="PTHR47338:SF3">
    <property type="entry name" value="C6 FINGER DOMAIN TRANSCRIPTION FACTOR DBAA-RELATED"/>
    <property type="match status" value="1"/>
</dbReference>
<evidence type="ECO:0000256" key="2">
    <source>
        <dbReference type="ARBA" id="ARBA00022723"/>
    </source>
</evidence>
<dbReference type="SMART" id="SM00066">
    <property type="entry name" value="GAL4"/>
    <property type="match status" value="1"/>
</dbReference>
<proteinExistence type="predicted"/>
<name>A0A8H5ZJV7_COCSA</name>
<dbReference type="Gene3D" id="4.10.240.10">
    <property type="entry name" value="Zn(2)-C6 fungal-type DNA-binding domain"/>
    <property type="match status" value="1"/>
</dbReference>
<gene>
    <name evidence="8" type="ORF">GGP41_002666</name>
</gene>
<keyword evidence="2" id="KW-0479">Metal-binding</keyword>
<evidence type="ECO:0000259" key="7">
    <source>
        <dbReference type="PROSITE" id="PS50048"/>
    </source>
</evidence>
<dbReference type="GO" id="GO:0005634">
    <property type="term" value="C:nucleus"/>
    <property type="evidence" value="ECO:0007669"/>
    <property type="project" value="UniProtKB-SubCell"/>
</dbReference>
<feature type="domain" description="Zn(2)-C6 fungal-type" evidence="7">
    <location>
        <begin position="20"/>
        <end position="50"/>
    </location>
</feature>
<evidence type="ECO:0000313" key="8">
    <source>
        <dbReference type="EMBL" id="KAF5850465.1"/>
    </source>
</evidence>
<dbReference type="GO" id="GO:0006351">
    <property type="term" value="P:DNA-templated transcription"/>
    <property type="evidence" value="ECO:0007669"/>
    <property type="project" value="InterPro"/>
</dbReference>
<sequence>MYPSQQSPTTPRPRQQAGLACDECRRRKLRCDREQPQCGLCRDSGVVCNRTTTKQPRGPKKGHLRALQLRIMALERRLGDQNLGDQTLGEHTEDDLQALQDANMPYPSSIEPPTNEWLALDVFNEVRESSANSSSDSSAIEYFPLSAPLIENPTMGQISDVIKHDLDHLYFDRAHNFCPILNKRHYFDRARQTSMDNNVTAFSGLRYTMWTVAASTSSQFQHVQDELYANARRILDSLEMDPSMDDYIRVEHLQACTLLFIYELMHVNYRQGWMSAGKLFRSAILQKLHTVDGRDELSANSSLTGTETEERRRTFWMLFVIDCFVSLMDQLPLTFNQHVILTRLPMPEANFQNNDPIVMPLPSQARPDDEPQAPSSFTESIRQATLCNQSLSHYQRSIVEQEAQGASNLDFWTRHQQLETSIAMNLEHLSLQDHCANLHLDSLPLLTHMTTQAAIITMYKTMQTSLTQSEINTHQDAIGKLTHMILPAAQRMTVLSKELSELSFFQVHPFIPILLYHCIDFLCSYSYLDPVFELQTALYSALRGLENMSKIANDCLVRLEMMFPSVLSKLGNLHFLIV</sequence>
<comment type="subcellular location">
    <subcellularLocation>
        <location evidence="1">Nucleus</location>
    </subcellularLocation>
</comment>
<dbReference type="PROSITE" id="PS50048">
    <property type="entry name" value="ZN2_CY6_FUNGAL_2"/>
    <property type="match status" value="1"/>
</dbReference>
<dbReference type="PROSITE" id="PS00463">
    <property type="entry name" value="ZN2_CY6_FUNGAL_1"/>
    <property type="match status" value="1"/>
</dbReference>
<dbReference type="SUPFAM" id="SSF57701">
    <property type="entry name" value="Zn2/Cys6 DNA-binding domain"/>
    <property type="match status" value="1"/>
</dbReference>
<dbReference type="InterPro" id="IPR050815">
    <property type="entry name" value="TF_fung"/>
</dbReference>
<dbReference type="CDD" id="cd12148">
    <property type="entry name" value="fungal_TF_MHR"/>
    <property type="match status" value="1"/>
</dbReference>
<dbReference type="AlphaFoldDB" id="A0A8H5ZJV7"/>
<evidence type="ECO:0000256" key="1">
    <source>
        <dbReference type="ARBA" id="ARBA00004123"/>
    </source>
</evidence>
<organism evidence="8 9">
    <name type="scientific">Cochliobolus sativus</name>
    <name type="common">Common root rot and spot blotch fungus</name>
    <name type="synonym">Bipolaris sorokiniana</name>
    <dbReference type="NCBI Taxonomy" id="45130"/>
    <lineage>
        <taxon>Eukaryota</taxon>
        <taxon>Fungi</taxon>
        <taxon>Dikarya</taxon>
        <taxon>Ascomycota</taxon>
        <taxon>Pezizomycotina</taxon>
        <taxon>Dothideomycetes</taxon>
        <taxon>Pleosporomycetidae</taxon>
        <taxon>Pleosporales</taxon>
        <taxon>Pleosporineae</taxon>
        <taxon>Pleosporaceae</taxon>
        <taxon>Bipolaris</taxon>
    </lineage>
</organism>
<accession>A0A8H5ZJV7</accession>
<dbReference type="PANTHER" id="PTHR47338">
    <property type="entry name" value="ZN(II)2CYS6 TRANSCRIPTION FACTOR (EUROFUNG)-RELATED"/>
    <property type="match status" value="1"/>
</dbReference>
<dbReference type="GO" id="GO:0003677">
    <property type="term" value="F:DNA binding"/>
    <property type="evidence" value="ECO:0007669"/>
    <property type="project" value="UniProtKB-KW"/>
</dbReference>
<evidence type="ECO:0000256" key="5">
    <source>
        <dbReference type="ARBA" id="ARBA00023163"/>
    </source>
</evidence>
<evidence type="ECO:0000313" key="9">
    <source>
        <dbReference type="Proteomes" id="UP000624244"/>
    </source>
</evidence>
<dbReference type="SMART" id="SM00906">
    <property type="entry name" value="Fungal_trans"/>
    <property type="match status" value="1"/>
</dbReference>
<dbReference type="CDD" id="cd00067">
    <property type="entry name" value="GAL4"/>
    <property type="match status" value="1"/>
</dbReference>
<dbReference type="Pfam" id="PF00172">
    <property type="entry name" value="Zn_clus"/>
    <property type="match status" value="1"/>
</dbReference>
<protein>
    <recommendedName>
        <fullName evidence="7">Zn(2)-C6 fungal-type domain-containing protein</fullName>
    </recommendedName>
</protein>
<reference evidence="8" key="1">
    <citation type="submission" date="2019-11" db="EMBL/GenBank/DDBJ databases">
        <title>Bipolaris sorokiniana Genome sequencing.</title>
        <authorList>
            <person name="Wang H."/>
        </authorList>
    </citation>
    <scope>NUCLEOTIDE SEQUENCE</scope>
</reference>
<dbReference type="InterPro" id="IPR036864">
    <property type="entry name" value="Zn2-C6_fun-type_DNA-bd_sf"/>
</dbReference>
<keyword evidence="5" id="KW-0804">Transcription</keyword>
<dbReference type="Pfam" id="PF04082">
    <property type="entry name" value="Fungal_trans"/>
    <property type="match status" value="1"/>
</dbReference>
<evidence type="ECO:0000256" key="3">
    <source>
        <dbReference type="ARBA" id="ARBA00023015"/>
    </source>
</evidence>
<dbReference type="EMBL" id="WNKQ01000007">
    <property type="protein sequence ID" value="KAF5850465.1"/>
    <property type="molecule type" value="Genomic_DNA"/>
</dbReference>
<comment type="caution">
    <text evidence="8">The sequence shown here is derived from an EMBL/GenBank/DDBJ whole genome shotgun (WGS) entry which is preliminary data.</text>
</comment>
<evidence type="ECO:0000256" key="4">
    <source>
        <dbReference type="ARBA" id="ARBA00023125"/>
    </source>
</evidence>
<keyword evidence="6" id="KW-0539">Nucleus</keyword>
<evidence type="ECO:0000256" key="6">
    <source>
        <dbReference type="ARBA" id="ARBA00023242"/>
    </source>
</evidence>
<dbReference type="InterPro" id="IPR001138">
    <property type="entry name" value="Zn2Cys6_DnaBD"/>
</dbReference>
<dbReference type="GO" id="GO:0008270">
    <property type="term" value="F:zinc ion binding"/>
    <property type="evidence" value="ECO:0007669"/>
    <property type="project" value="InterPro"/>
</dbReference>
<dbReference type="Proteomes" id="UP000624244">
    <property type="component" value="Unassembled WGS sequence"/>
</dbReference>
<dbReference type="InterPro" id="IPR007219">
    <property type="entry name" value="XnlR_reg_dom"/>
</dbReference>